<keyword evidence="3" id="KW-0444">Lipid biosynthesis</keyword>
<dbReference type="SUPFAM" id="SSF54236">
    <property type="entry name" value="Ubiquitin-like"/>
    <property type="match status" value="1"/>
</dbReference>
<dbReference type="Proteomes" id="UP000094043">
    <property type="component" value="Chromosome 2"/>
</dbReference>
<evidence type="ECO:0000256" key="9">
    <source>
        <dbReference type="ARBA" id="ARBA00023136"/>
    </source>
</evidence>
<keyword evidence="6 10" id="KW-1133">Transmembrane helix</keyword>
<accession>A0AAJ8JR39</accession>
<reference evidence="12" key="2">
    <citation type="journal article" date="2022" name="Elife">
        <title>Obligate sexual reproduction of a homothallic fungus closely related to the Cryptococcus pathogenic species complex.</title>
        <authorList>
            <person name="Passer A.R."/>
            <person name="Clancey S.A."/>
            <person name="Shea T."/>
            <person name="David-Palma M."/>
            <person name="Averette A.F."/>
            <person name="Boekhout T."/>
            <person name="Porcel B.M."/>
            <person name="Nowrousian M."/>
            <person name="Cuomo C.A."/>
            <person name="Sun S."/>
            <person name="Heitman J."/>
            <person name="Coelho M.A."/>
        </authorList>
    </citation>
    <scope>NUCLEOTIDE SEQUENCE</scope>
    <source>
        <strain evidence="12">CBS 7841</strain>
    </source>
</reference>
<dbReference type="GO" id="GO:0016627">
    <property type="term" value="F:oxidoreductase activity, acting on the CH-CH group of donors"/>
    <property type="evidence" value="ECO:0007669"/>
    <property type="project" value="InterPro"/>
</dbReference>
<evidence type="ECO:0000256" key="3">
    <source>
        <dbReference type="ARBA" id="ARBA00022516"/>
    </source>
</evidence>
<feature type="transmembrane region" description="Helical" evidence="10">
    <location>
        <begin position="199"/>
        <end position="216"/>
    </location>
</feature>
<keyword evidence="8" id="KW-0443">Lipid metabolism</keyword>
<sequence>MVAITISTPGKPTISLDFSAKHPNNVTVKDVKTAIQAKFPNLVFNRQRITLPNASGKPIPLTDENKTLTDYGVGEGANLRLKDLGKQVGYRTLYLWEYAGPIFLNPLFLHFSHLIWGKYDPSPLQLTVRNLIVIHFIKRFLESAFVHNFSRASVPLTYFYRNCLYYWGICGFLIGLTLYRPAYSKQALAGTLLADPRWIAFWTIFELAAELLNFNAHLHLRSLRQPPGMPRKFPTGFGFGIAVCANYWFEILGVVALVIMTSGDIGSTIYLIIGSFFMKTWADQKYARYKNEFDNKIFPGRRYKLFPPFY</sequence>
<name>A0AAJ8JR39_9TREE</name>
<evidence type="ECO:0000256" key="4">
    <source>
        <dbReference type="ARBA" id="ARBA00022692"/>
    </source>
</evidence>
<keyword evidence="4 10" id="KW-0812">Transmembrane</keyword>
<evidence type="ECO:0000256" key="7">
    <source>
        <dbReference type="ARBA" id="ARBA00023002"/>
    </source>
</evidence>
<evidence type="ECO:0000259" key="11">
    <source>
        <dbReference type="Pfam" id="PF02544"/>
    </source>
</evidence>
<dbReference type="InterPro" id="IPR001104">
    <property type="entry name" value="3-oxo-5_a-steroid_4-DH_C"/>
</dbReference>
<protein>
    <recommendedName>
        <fullName evidence="11">3-oxo-5-alpha-steroid 4-dehydrogenase C-terminal domain-containing protein</fullName>
    </recommendedName>
</protein>
<evidence type="ECO:0000256" key="8">
    <source>
        <dbReference type="ARBA" id="ARBA00023098"/>
    </source>
</evidence>
<evidence type="ECO:0000313" key="12">
    <source>
        <dbReference type="EMBL" id="WVN86919.1"/>
    </source>
</evidence>
<organism evidence="12 13">
    <name type="scientific">Cryptococcus depauperatus CBS 7841</name>
    <dbReference type="NCBI Taxonomy" id="1295531"/>
    <lineage>
        <taxon>Eukaryota</taxon>
        <taxon>Fungi</taxon>
        <taxon>Dikarya</taxon>
        <taxon>Basidiomycota</taxon>
        <taxon>Agaricomycotina</taxon>
        <taxon>Tremellomycetes</taxon>
        <taxon>Tremellales</taxon>
        <taxon>Cryptococcaceae</taxon>
        <taxon>Cryptococcus</taxon>
    </lineage>
</organism>
<dbReference type="PROSITE" id="PS50244">
    <property type="entry name" value="S5A_REDUCTASE"/>
    <property type="match status" value="1"/>
</dbReference>
<dbReference type="KEGG" id="cdep:91086305"/>
<keyword evidence="5" id="KW-0521">NADP</keyword>
<dbReference type="EMBL" id="CP143785">
    <property type="protein sequence ID" value="WVN86919.1"/>
    <property type="molecule type" value="Genomic_DNA"/>
</dbReference>
<dbReference type="GO" id="GO:0005789">
    <property type="term" value="C:endoplasmic reticulum membrane"/>
    <property type="evidence" value="ECO:0007669"/>
    <property type="project" value="UniProtKB-SubCell"/>
</dbReference>
<dbReference type="RefSeq" id="XP_066067619.1">
    <property type="nucleotide sequence ID" value="XM_066211522.1"/>
</dbReference>
<evidence type="ECO:0000256" key="5">
    <source>
        <dbReference type="ARBA" id="ARBA00022857"/>
    </source>
</evidence>
<keyword evidence="13" id="KW-1185">Reference proteome</keyword>
<comment type="similarity">
    <text evidence="2">Belongs to the steroid 5-alpha reductase family.</text>
</comment>
<dbReference type="GO" id="GO:0042761">
    <property type="term" value="P:very long-chain fatty acid biosynthetic process"/>
    <property type="evidence" value="ECO:0007669"/>
    <property type="project" value="TreeGrafter"/>
</dbReference>
<dbReference type="AlphaFoldDB" id="A0AAJ8JR39"/>
<feature type="transmembrane region" description="Helical" evidence="10">
    <location>
        <begin position="265"/>
        <end position="282"/>
    </location>
</feature>
<reference evidence="12" key="1">
    <citation type="submission" date="2016-06" db="EMBL/GenBank/DDBJ databases">
        <authorList>
            <person name="Cuomo C."/>
            <person name="Litvintseva A."/>
            <person name="Heitman J."/>
            <person name="Chen Y."/>
            <person name="Sun S."/>
            <person name="Springer D."/>
            <person name="Dromer F."/>
            <person name="Young S."/>
            <person name="Zeng Q."/>
            <person name="Chapman S."/>
            <person name="Gujja S."/>
            <person name="Saif S."/>
            <person name="Birren B."/>
        </authorList>
    </citation>
    <scope>NUCLEOTIDE SEQUENCE</scope>
    <source>
        <strain evidence="12">CBS 7841</strain>
    </source>
</reference>
<reference evidence="12" key="3">
    <citation type="submission" date="2024-01" db="EMBL/GenBank/DDBJ databases">
        <authorList>
            <person name="Coelho M.A."/>
            <person name="David-Palma M."/>
            <person name="Shea T."/>
            <person name="Sun S."/>
            <person name="Cuomo C.A."/>
            <person name="Heitman J."/>
        </authorList>
    </citation>
    <scope>NUCLEOTIDE SEQUENCE</scope>
    <source>
        <strain evidence="12">CBS 7841</strain>
    </source>
</reference>
<evidence type="ECO:0000256" key="1">
    <source>
        <dbReference type="ARBA" id="ARBA00004477"/>
    </source>
</evidence>
<dbReference type="InterPro" id="IPR039357">
    <property type="entry name" value="SRD5A/TECR"/>
</dbReference>
<keyword evidence="7" id="KW-0560">Oxidoreductase</keyword>
<gene>
    <name evidence="12" type="ORF">L203_102093</name>
</gene>
<dbReference type="Gene3D" id="3.10.20.90">
    <property type="entry name" value="Phosphatidylinositol 3-kinase Catalytic Subunit, Chain A, domain 1"/>
    <property type="match status" value="1"/>
</dbReference>
<evidence type="ECO:0000256" key="10">
    <source>
        <dbReference type="SAM" id="Phobius"/>
    </source>
</evidence>
<keyword evidence="9 10" id="KW-0472">Membrane</keyword>
<dbReference type="PANTHER" id="PTHR10556:SF28">
    <property type="entry name" value="VERY-LONG-CHAIN ENOYL-COA REDUCTASE"/>
    <property type="match status" value="1"/>
</dbReference>
<dbReference type="GeneID" id="91086305"/>
<evidence type="ECO:0000313" key="13">
    <source>
        <dbReference type="Proteomes" id="UP000094043"/>
    </source>
</evidence>
<evidence type="ECO:0000256" key="6">
    <source>
        <dbReference type="ARBA" id="ARBA00022989"/>
    </source>
</evidence>
<proteinExistence type="inferred from homology"/>
<evidence type="ECO:0000256" key="2">
    <source>
        <dbReference type="ARBA" id="ARBA00007742"/>
    </source>
</evidence>
<dbReference type="PANTHER" id="PTHR10556">
    <property type="entry name" value="3-OXO-5-ALPHA-STEROID 4-DEHYDROGENASE"/>
    <property type="match status" value="1"/>
</dbReference>
<dbReference type="Pfam" id="PF02544">
    <property type="entry name" value="Steroid_dh"/>
    <property type="match status" value="1"/>
</dbReference>
<comment type="subcellular location">
    <subcellularLocation>
        <location evidence="1">Endoplasmic reticulum membrane</location>
        <topology evidence="1">Multi-pass membrane protein</topology>
    </subcellularLocation>
</comment>
<dbReference type="InterPro" id="IPR029071">
    <property type="entry name" value="Ubiquitin-like_domsf"/>
</dbReference>
<feature type="transmembrane region" description="Helical" evidence="10">
    <location>
        <begin position="158"/>
        <end position="179"/>
    </location>
</feature>
<feature type="domain" description="3-oxo-5-alpha-steroid 4-dehydrogenase C-terminal" evidence="11">
    <location>
        <begin position="153"/>
        <end position="309"/>
    </location>
</feature>
<feature type="transmembrane region" description="Helical" evidence="10">
    <location>
        <begin position="237"/>
        <end position="259"/>
    </location>
</feature>